<dbReference type="GO" id="GO:0003700">
    <property type="term" value="F:DNA-binding transcription factor activity"/>
    <property type="evidence" value="ECO:0007669"/>
    <property type="project" value="InterPro"/>
</dbReference>
<dbReference type="Proteomes" id="UP000245946">
    <property type="component" value="Unassembled WGS sequence"/>
</dbReference>
<dbReference type="SUPFAM" id="SSF57959">
    <property type="entry name" value="Leucine zipper domain"/>
    <property type="match status" value="1"/>
</dbReference>
<evidence type="ECO:0000256" key="1">
    <source>
        <dbReference type="SAM" id="MobiDB-lite"/>
    </source>
</evidence>
<feature type="compositionally biased region" description="Low complexity" evidence="1">
    <location>
        <begin position="220"/>
        <end position="229"/>
    </location>
</feature>
<organism evidence="3 4">
    <name type="scientific">Tilletiopsis washingtonensis</name>
    <dbReference type="NCBI Taxonomy" id="58919"/>
    <lineage>
        <taxon>Eukaryota</taxon>
        <taxon>Fungi</taxon>
        <taxon>Dikarya</taxon>
        <taxon>Basidiomycota</taxon>
        <taxon>Ustilaginomycotina</taxon>
        <taxon>Exobasidiomycetes</taxon>
        <taxon>Entylomatales</taxon>
        <taxon>Entylomatales incertae sedis</taxon>
        <taxon>Tilletiopsis</taxon>
    </lineage>
</organism>
<feature type="region of interest" description="Disordered" evidence="1">
    <location>
        <begin position="170"/>
        <end position="247"/>
    </location>
</feature>
<feature type="compositionally biased region" description="Low complexity" evidence="1">
    <location>
        <begin position="139"/>
        <end position="149"/>
    </location>
</feature>
<evidence type="ECO:0000313" key="3">
    <source>
        <dbReference type="EMBL" id="PWO00063.1"/>
    </source>
</evidence>
<feature type="compositionally biased region" description="Basic and acidic residues" evidence="1">
    <location>
        <begin position="230"/>
        <end position="246"/>
    </location>
</feature>
<feature type="region of interest" description="Disordered" evidence="1">
    <location>
        <begin position="408"/>
        <end position="473"/>
    </location>
</feature>
<dbReference type="STRING" id="58919.A0A316ZGJ9"/>
<reference evidence="3 4" key="1">
    <citation type="journal article" date="2018" name="Mol. Biol. Evol.">
        <title>Broad Genomic Sampling Reveals a Smut Pathogenic Ancestry of the Fungal Clade Ustilaginomycotina.</title>
        <authorList>
            <person name="Kijpornyongpan T."/>
            <person name="Mondo S.J."/>
            <person name="Barry K."/>
            <person name="Sandor L."/>
            <person name="Lee J."/>
            <person name="Lipzen A."/>
            <person name="Pangilinan J."/>
            <person name="LaButti K."/>
            <person name="Hainaut M."/>
            <person name="Henrissat B."/>
            <person name="Grigoriev I.V."/>
            <person name="Spatafora J.W."/>
            <person name="Aime M.C."/>
        </authorList>
    </citation>
    <scope>NUCLEOTIDE SEQUENCE [LARGE SCALE GENOMIC DNA]</scope>
    <source>
        <strain evidence="3 4">MCA 4186</strain>
    </source>
</reference>
<feature type="compositionally biased region" description="Low complexity" evidence="1">
    <location>
        <begin position="13"/>
        <end position="33"/>
    </location>
</feature>
<evidence type="ECO:0000313" key="4">
    <source>
        <dbReference type="Proteomes" id="UP000245946"/>
    </source>
</evidence>
<gene>
    <name evidence="3" type="ORF">FA09DRAFT_358826</name>
</gene>
<protein>
    <recommendedName>
        <fullName evidence="2">BZIP domain-containing protein</fullName>
    </recommendedName>
</protein>
<dbReference type="RefSeq" id="XP_025600341.1">
    <property type="nucleotide sequence ID" value="XM_025745014.1"/>
</dbReference>
<dbReference type="InterPro" id="IPR004827">
    <property type="entry name" value="bZIP"/>
</dbReference>
<accession>A0A316ZGJ9</accession>
<feature type="compositionally biased region" description="Basic and acidic residues" evidence="1">
    <location>
        <begin position="409"/>
        <end position="431"/>
    </location>
</feature>
<feature type="compositionally biased region" description="Basic and acidic residues" evidence="1">
    <location>
        <begin position="45"/>
        <end position="58"/>
    </location>
</feature>
<sequence length="473" mass="49802">MQHAGPSSPPPKAEQQAAAAAAASARTRAAGQRGFAGYTPSTHHSLADAHDAAWERDSGAAAPQPPAPAPAAEAGRAEDEAEADAQAAAGAAERNPQEEQDWMTQMVREPEGAPAQDDDGRAAAEEQLQLQRRLEEDAATSAAADAQNAGLEFPSTSSDAMAAVMRLAQAASSYDAADAGAAAERAGEWPSAEQEGMAAGDGTQGEGEQSNKRPLSTSKRAAQNRAAQRAFRERRDKRVKELELRDQLLQPTQEYAAELRLRLAETNSYAHQLREMLLARGVAEEEVPSPPTYPELQAPPLDITEGEAAGSPTGGEAGPSKKRRKSGKTKSPQMQPEYAHHPDDASMLDLAAAATAPHAQHETDGLEWLEQHHPQAHGHMQHQGAGNEEALDSLSAVAVEAAAAAAHAAAHEHAAQDEAQARAEMLEHEAQHGQGEQEMQEPPQLEEPAEHVLEQHAEDDEAAAAQAAGMAAA</sequence>
<dbReference type="InterPro" id="IPR046347">
    <property type="entry name" value="bZIP_sf"/>
</dbReference>
<evidence type="ECO:0000259" key="2">
    <source>
        <dbReference type="PROSITE" id="PS00036"/>
    </source>
</evidence>
<dbReference type="Gene3D" id="1.20.5.170">
    <property type="match status" value="1"/>
</dbReference>
<dbReference type="EMBL" id="KZ819286">
    <property type="protein sequence ID" value="PWO00063.1"/>
    <property type="molecule type" value="Genomic_DNA"/>
</dbReference>
<proteinExistence type="predicted"/>
<feature type="domain" description="BZIP" evidence="2">
    <location>
        <begin position="219"/>
        <end position="234"/>
    </location>
</feature>
<feature type="compositionally biased region" description="Low complexity" evidence="1">
    <location>
        <begin position="170"/>
        <end position="184"/>
    </location>
</feature>
<dbReference type="PROSITE" id="PS00036">
    <property type="entry name" value="BZIP_BASIC"/>
    <property type="match status" value="1"/>
</dbReference>
<keyword evidence="4" id="KW-1185">Reference proteome</keyword>
<dbReference type="AlphaFoldDB" id="A0A316ZGJ9"/>
<feature type="compositionally biased region" description="Low complexity" evidence="1">
    <location>
        <begin position="84"/>
        <end position="94"/>
    </location>
</feature>
<feature type="compositionally biased region" description="Low complexity" evidence="1">
    <location>
        <begin position="432"/>
        <end position="443"/>
    </location>
</feature>
<feature type="region of interest" description="Disordered" evidence="1">
    <location>
        <begin position="1"/>
        <end position="154"/>
    </location>
</feature>
<dbReference type="GeneID" id="37272558"/>
<feature type="compositionally biased region" description="Low complexity" evidence="1">
    <location>
        <begin position="463"/>
        <end position="473"/>
    </location>
</feature>
<feature type="compositionally biased region" description="Polar residues" evidence="1">
    <location>
        <begin position="206"/>
        <end position="219"/>
    </location>
</feature>
<feature type="region of interest" description="Disordered" evidence="1">
    <location>
        <begin position="285"/>
        <end position="346"/>
    </location>
</feature>
<name>A0A316ZGJ9_9BASI</name>